<keyword evidence="6 7" id="KW-0472">Membrane</keyword>
<evidence type="ECO:0000256" key="6">
    <source>
        <dbReference type="ARBA" id="ARBA00023136"/>
    </source>
</evidence>
<evidence type="ECO:0000256" key="1">
    <source>
        <dbReference type="ARBA" id="ARBA00004141"/>
    </source>
</evidence>
<keyword evidence="9" id="KW-1185">Reference proteome</keyword>
<keyword evidence="5 7" id="KW-1133">Transmembrane helix</keyword>
<evidence type="ECO:0000256" key="4">
    <source>
        <dbReference type="ARBA" id="ARBA00022692"/>
    </source>
</evidence>
<proteinExistence type="inferred from homology"/>
<evidence type="ECO:0000256" key="7">
    <source>
        <dbReference type="RuleBase" id="RU362044"/>
    </source>
</evidence>
<comment type="subcellular location">
    <subcellularLocation>
        <location evidence="1">Membrane</location>
        <topology evidence="1">Multi-pass membrane protein</topology>
    </subcellularLocation>
</comment>
<dbReference type="InterPro" id="IPR003453">
    <property type="entry name" value="ABC_MlaE_roteobac"/>
</dbReference>
<dbReference type="AlphaFoldDB" id="A0A2M9Y190"/>
<evidence type="ECO:0000313" key="8">
    <source>
        <dbReference type="EMBL" id="TGK91847.1"/>
    </source>
</evidence>
<keyword evidence="3" id="KW-0813">Transport</keyword>
<dbReference type="GO" id="GO:0043190">
    <property type="term" value="C:ATP-binding cassette (ABC) transporter complex"/>
    <property type="evidence" value="ECO:0007669"/>
    <property type="project" value="InterPro"/>
</dbReference>
<feature type="transmembrane region" description="Helical" evidence="7">
    <location>
        <begin position="237"/>
        <end position="257"/>
    </location>
</feature>
<evidence type="ECO:0000256" key="3">
    <source>
        <dbReference type="ARBA" id="ARBA00022448"/>
    </source>
</evidence>
<dbReference type="OrthoDB" id="9810518at2"/>
<evidence type="ECO:0000313" key="9">
    <source>
        <dbReference type="Proteomes" id="UP000297891"/>
    </source>
</evidence>
<feature type="transmembrane region" description="Helical" evidence="7">
    <location>
        <begin position="144"/>
        <end position="169"/>
    </location>
</feature>
<feature type="transmembrane region" description="Helical" evidence="7">
    <location>
        <begin position="198"/>
        <end position="217"/>
    </location>
</feature>
<dbReference type="RefSeq" id="WP_100790691.1">
    <property type="nucleotide sequence ID" value="NZ_NPDQ01000004.1"/>
</dbReference>
<dbReference type="Pfam" id="PF02405">
    <property type="entry name" value="MlaE"/>
    <property type="match status" value="1"/>
</dbReference>
<gene>
    <name evidence="8" type="ORF">EHQ30_16795</name>
</gene>
<evidence type="ECO:0000256" key="5">
    <source>
        <dbReference type="ARBA" id="ARBA00022989"/>
    </source>
</evidence>
<dbReference type="EMBL" id="RQFP01000014">
    <property type="protein sequence ID" value="TGK91847.1"/>
    <property type="molecule type" value="Genomic_DNA"/>
</dbReference>
<keyword evidence="4 7" id="KW-0812">Transmembrane</keyword>
<name>A0A2M9Y190_9LEPT</name>
<dbReference type="PANTHER" id="PTHR30188:SF4">
    <property type="entry name" value="PROTEIN TRIGALACTOSYLDIACYLGLYCEROL 1, CHLOROPLASTIC"/>
    <property type="match status" value="1"/>
</dbReference>
<comment type="caution">
    <text evidence="8">The sequence shown here is derived from an EMBL/GenBank/DDBJ whole genome shotgun (WGS) entry which is preliminary data.</text>
</comment>
<dbReference type="NCBIfam" id="TIGR00056">
    <property type="entry name" value="MlaE family lipid ABC transporter permease subunit"/>
    <property type="match status" value="1"/>
</dbReference>
<comment type="similarity">
    <text evidence="2 7">Belongs to the MlaE permease family.</text>
</comment>
<evidence type="ECO:0000256" key="2">
    <source>
        <dbReference type="ARBA" id="ARBA00007556"/>
    </source>
</evidence>
<feature type="transmembrane region" description="Helical" evidence="7">
    <location>
        <begin position="12"/>
        <end position="28"/>
    </location>
</feature>
<dbReference type="InterPro" id="IPR030802">
    <property type="entry name" value="Permease_MalE"/>
</dbReference>
<accession>A0A2M9Y190</accession>
<organism evidence="8 9">
    <name type="scientific">Leptospira brenneri</name>
    <dbReference type="NCBI Taxonomy" id="2023182"/>
    <lineage>
        <taxon>Bacteria</taxon>
        <taxon>Pseudomonadati</taxon>
        <taxon>Spirochaetota</taxon>
        <taxon>Spirochaetia</taxon>
        <taxon>Leptospirales</taxon>
        <taxon>Leptospiraceae</taxon>
        <taxon>Leptospira</taxon>
    </lineage>
</organism>
<dbReference type="GO" id="GO:0005548">
    <property type="term" value="F:phospholipid transporter activity"/>
    <property type="evidence" value="ECO:0007669"/>
    <property type="project" value="TreeGrafter"/>
</dbReference>
<reference evidence="8" key="1">
    <citation type="journal article" date="2019" name="PLoS Negl. Trop. Dis.">
        <title>Revisiting the worldwide diversity of Leptospira species in the environment.</title>
        <authorList>
            <person name="Vincent A.T."/>
            <person name="Schiettekatte O."/>
            <person name="Bourhy P."/>
            <person name="Veyrier F.J."/>
            <person name="Picardeau M."/>
        </authorList>
    </citation>
    <scope>NUCLEOTIDE SEQUENCE [LARGE SCALE GENOMIC DNA]</scope>
    <source>
        <strain evidence="8">201800277</strain>
    </source>
</reference>
<feature type="transmembrane region" description="Helical" evidence="7">
    <location>
        <begin position="40"/>
        <end position="66"/>
    </location>
</feature>
<dbReference type="PANTHER" id="PTHR30188">
    <property type="entry name" value="ABC TRANSPORTER PERMEASE PROTEIN-RELATED"/>
    <property type="match status" value="1"/>
</dbReference>
<dbReference type="Proteomes" id="UP000297891">
    <property type="component" value="Unassembled WGS sequence"/>
</dbReference>
<protein>
    <submittedName>
        <fullName evidence="8">ABC transporter permease</fullName>
    </submittedName>
</protein>
<sequence length="258" mass="27991">MKRIFSKTVEPFLYAIGFTVLLLFRSIGQSHHLYFKRKEILEQMFIAGVGSLFVVSIVSIFTGMILGLNTGLGLRDFGAEGQIGLLLTITLTREMSPFMTSLILAASVGSAMAAEIGTMKVSEEIDALEVMSINPIRYLVMPRIVGFSLMVPVLCIYSAALGILGGAIVGHFQLGIDMISYFQDVYFRISSVPGLKDLYVGLLKGYVFGITISTISCSQGLRTEGGAIGVGQTTRQAVVTSFLMVIFSGYVLTALFYK</sequence>